<comment type="similarity">
    <text evidence="1">Belongs to the helicase family. RecQ subfamily.</text>
</comment>
<evidence type="ECO:0000256" key="3">
    <source>
        <dbReference type="ARBA" id="ARBA00022840"/>
    </source>
</evidence>
<keyword evidence="4" id="KW-0238">DNA-binding</keyword>
<keyword evidence="3" id="KW-0067">ATP-binding</keyword>
<dbReference type="InterPro" id="IPR011545">
    <property type="entry name" value="DEAD/DEAH_box_helicase_dom"/>
</dbReference>
<dbReference type="SUPFAM" id="SSF52540">
    <property type="entry name" value="P-loop containing nucleoside triphosphate hydrolases"/>
    <property type="match status" value="1"/>
</dbReference>
<evidence type="ECO:0000256" key="8">
    <source>
        <dbReference type="ARBA" id="ARBA00034808"/>
    </source>
</evidence>
<organism evidence="11">
    <name type="scientific">Amphimedon queenslandica</name>
    <name type="common">Sponge</name>
    <dbReference type="NCBI Taxonomy" id="400682"/>
    <lineage>
        <taxon>Eukaryota</taxon>
        <taxon>Metazoa</taxon>
        <taxon>Porifera</taxon>
        <taxon>Demospongiae</taxon>
        <taxon>Heteroscleromorpha</taxon>
        <taxon>Haplosclerida</taxon>
        <taxon>Niphatidae</taxon>
        <taxon>Amphimedon</taxon>
    </lineage>
</organism>
<dbReference type="AlphaFoldDB" id="A0A1X7TZR9"/>
<reference evidence="11" key="1">
    <citation type="submission" date="2017-05" db="UniProtKB">
        <authorList>
            <consortium name="EnsemblMetazoa"/>
        </authorList>
    </citation>
    <scope>IDENTIFICATION</scope>
</reference>
<dbReference type="Gene3D" id="3.40.50.300">
    <property type="entry name" value="P-loop containing nucleotide triphosphate hydrolases"/>
    <property type="match status" value="2"/>
</dbReference>
<evidence type="ECO:0000313" key="11">
    <source>
        <dbReference type="EnsemblMetazoa" id="Aqu2.1.20741_001"/>
    </source>
</evidence>
<dbReference type="GO" id="GO:0000724">
    <property type="term" value="P:double-strand break repair via homologous recombination"/>
    <property type="evidence" value="ECO:0007669"/>
    <property type="project" value="TreeGrafter"/>
</dbReference>
<dbReference type="Pfam" id="PF00270">
    <property type="entry name" value="DEAD"/>
    <property type="match status" value="1"/>
</dbReference>
<dbReference type="InterPro" id="IPR001650">
    <property type="entry name" value="Helicase_C-like"/>
</dbReference>
<evidence type="ECO:0000256" key="7">
    <source>
        <dbReference type="ARBA" id="ARBA00034617"/>
    </source>
</evidence>
<dbReference type="STRING" id="400682.A0A1X7TZR9"/>
<proteinExistence type="inferred from homology"/>
<evidence type="ECO:0000256" key="5">
    <source>
        <dbReference type="ARBA" id="ARBA00023235"/>
    </source>
</evidence>
<dbReference type="InParanoid" id="A0A1X7TZR9"/>
<evidence type="ECO:0000256" key="6">
    <source>
        <dbReference type="ARBA" id="ARBA00023242"/>
    </source>
</evidence>
<dbReference type="EC" id="5.6.2.4" evidence="8"/>
<evidence type="ECO:0000256" key="2">
    <source>
        <dbReference type="ARBA" id="ARBA00022741"/>
    </source>
</evidence>
<dbReference type="PANTHER" id="PTHR13710:SF153">
    <property type="entry name" value="RECQ-LIKE DNA HELICASE BLM"/>
    <property type="match status" value="1"/>
</dbReference>
<dbReference type="GO" id="GO:0043138">
    <property type="term" value="F:3'-5' DNA helicase activity"/>
    <property type="evidence" value="ECO:0007669"/>
    <property type="project" value="UniProtKB-EC"/>
</dbReference>
<dbReference type="eggNOG" id="KOG0351">
    <property type="taxonomic scope" value="Eukaryota"/>
</dbReference>
<dbReference type="GO" id="GO:0005524">
    <property type="term" value="F:ATP binding"/>
    <property type="evidence" value="ECO:0007669"/>
    <property type="project" value="UniProtKB-KW"/>
</dbReference>
<keyword evidence="5" id="KW-0413">Isomerase</keyword>
<dbReference type="GO" id="GO:0005737">
    <property type="term" value="C:cytoplasm"/>
    <property type="evidence" value="ECO:0007669"/>
    <property type="project" value="TreeGrafter"/>
</dbReference>
<dbReference type="PROSITE" id="PS51192">
    <property type="entry name" value="HELICASE_ATP_BIND_1"/>
    <property type="match status" value="1"/>
</dbReference>
<protein>
    <recommendedName>
        <fullName evidence="8">DNA 3'-5' helicase</fullName>
        <ecNumber evidence="8">5.6.2.4</ecNumber>
    </recommendedName>
    <alternativeName>
        <fullName evidence="9">DNA 3'-5' helicase BLM</fullName>
    </alternativeName>
</protein>
<evidence type="ECO:0000256" key="4">
    <source>
        <dbReference type="ARBA" id="ARBA00023125"/>
    </source>
</evidence>
<keyword evidence="2" id="KW-0547">Nucleotide-binding</keyword>
<dbReference type="InterPro" id="IPR014001">
    <property type="entry name" value="Helicase_ATP-bd"/>
</dbReference>
<sequence length="305" mass="34554">MVKKSRDEYECRDKKTLQKESVEAALLICATWLRYETLLEEQKRTVVSFVEHNDAFVTFPTGFVALLVSPLNALMSDQVQLLKSKGISAVFCEYGDKEEHKSLVSGVTFQIVFTPEILFDKNWTEFFRSASLHDRLVAFIVDEAHCVKKWGKDFRKDYSKLSGLHGLLPSGVHFVALTATASNFTRNEVIRSLGMTKPVMITRSRTSLICTTVLWNKRNPLRILSSLNVYSCYTPSLKQSILASFSNPSGHMRIVIATVAFGMGIDCARVRQIIYWVSPSDVNCYIQETGRAVEMVIEPFLIFII</sequence>
<dbReference type="EnsemblMetazoa" id="Aqu2.1.20741_001">
    <property type="protein sequence ID" value="Aqu2.1.20741_001"/>
    <property type="gene ID" value="Aqu2.1.20741"/>
</dbReference>
<dbReference type="GO" id="GO:0005694">
    <property type="term" value="C:chromosome"/>
    <property type="evidence" value="ECO:0007669"/>
    <property type="project" value="TreeGrafter"/>
</dbReference>
<feature type="domain" description="Helicase ATP-binding" evidence="10">
    <location>
        <begin position="65"/>
        <end position="199"/>
    </location>
</feature>
<name>A0A1X7TZR9_AMPQE</name>
<dbReference type="GO" id="GO:0009378">
    <property type="term" value="F:four-way junction helicase activity"/>
    <property type="evidence" value="ECO:0007669"/>
    <property type="project" value="TreeGrafter"/>
</dbReference>
<dbReference type="GO" id="GO:0003677">
    <property type="term" value="F:DNA binding"/>
    <property type="evidence" value="ECO:0007669"/>
    <property type="project" value="UniProtKB-KW"/>
</dbReference>
<evidence type="ECO:0000256" key="9">
    <source>
        <dbReference type="ARBA" id="ARBA00044542"/>
    </source>
</evidence>
<dbReference type="Pfam" id="PF00271">
    <property type="entry name" value="Helicase_C"/>
    <property type="match status" value="1"/>
</dbReference>
<evidence type="ECO:0000259" key="10">
    <source>
        <dbReference type="PROSITE" id="PS51192"/>
    </source>
</evidence>
<dbReference type="InterPro" id="IPR027417">
    <property type="entry name" value="P-loop_NTPase"/>
</dbReference>
<accession>A0A1X7TZR9</accession>
<keyword evidence="6" id="KW-0539">Nucleus</keyword>
<evidence type="ECO:0000256" key="1">
    <source>
        <dbReference type="ARBA" id="ARBA00005446"/>
    </source>
</evidence>
<dbReference type="PANTHER" id="PTHR13710">
    <property type="entry name" value="DNA HELICASE RECQ FAMILY MEMBER"/>
    <property type="match status" value="1"/>
</dbReference>
<dbReference type="OrthoDB" id="10261556at2759"/>
<comment type="catalytic activity">
    <reaction evidence="7">
        <text>Couples ATP hydrolysis with the unwinding of duplex DNA by translocating in the 3'-5' direction.</text>
        <dbReference type="EC" id="5.6.2.4"/>
    </reaction>
</comment>